<organism evidence="1 2">
    <name type="scientific">Anisodus acutangulus</name>
    <dbReference type="NCBI Taxonomy" id="402998"/>
    <lineage>
        <taxon>Eukaryota</taxon>
        <taxon>Viridiplantae</taxon>
        <taxon>Streptophyta</taxon>
        <taxon>Embryophyta</taxon>
        <taxon>Tracheophyta</taxon>
        <taxon>Spermatophyta</taxon>
        <taxon>Magnoliopsida</taxon>
        <taxon>eudicotyledons</taxon>
        <taxon>Gunneridae</taxon>
        <taxon>Pentapetalae</taxon>
        <taxon>asterids</taxon>
        <taxon>lamiids</taxon>
        <taxon>Solanales</taxon>
        <taxon>Solanaceae</taxon>
        <taxon>Solanoideae</taxon>
        <taxon>Hyoscyameae</taxon>
        <taxon>Anisodus</taxon>
    </lineage>
</organism>
<protein>
    <submittedName>
        <fullName evidence="1">Uncharacterized protein</fullName>
    </submittedName>
</protein>
<proteinExistence type="predicted"/>
<dbReference type="Proteomes" id="UP001152561">
    <property type="component" value="Unassembled WGS sequence"/>
</dbReference>
<gene>
    <name evidence="1" type="ORF">K7X08_020774</name>
</gene>
<comment type="caution">
    <text evidence="1">The sequence shown here is derived from an EMBL/GenBank/DDBJ whole genome shotgun (WGS) entry which is preliminary data.</text>
</comment>
<reference evidence="2" key="1">
    <citation type="journal article" date="2023" name="Proc. Natl. Acad. Sci. U.S.A.">
        <title>Genomic and structural basis for evolution of tropane alkaloid biosynthesis.</title>
        <authorList>
            <person name="Wanga Y.-J."/>
            <person name="Taina T."/>
            <person name="Yua J.-Y."/>
            <person name="Lia J."/>
            <person name="Xua B."/>
            <person name="Chenc J."/>
            <person name="D'Auriad J.C."/>
            <person name="Huanga J.-P."/>
            <person name="Huanga S.-X."/>
        </authorList>
    </citation>
    <scope>NUCLEOTIDE SEQUENCE [LARGE SCALE GENOMIC DNA]</scope>
    <source>
        <strain evidence="2">cv. KIB-2019</strain>
    </source>
</reference>
<name>A0A9Q1MZ42_9SOLA</name>
<dbReference type="EMBL" id="JAJAGQ010000003">
    <property type="protein sequence ID" value="KAJ8568052.1"/>
    <property type="molecule type" value="Genomic_DNA"/>
</dbReference>
<evidence type="ECO:0000313" key="1">
    <source>
        <dbReference type="EMBL" id="KAJ8568052.1"/>
    </source>
</evidence>
<sequence>MYVVVNCGLVHSKRWRALEYQAFQLDPGIYALYPIAYVNAEVDVEQNVSIPLLGTLLDCSICVGSFSSINGSIQQDVWMVKTRDPIKDKSQHECSVHVSCDYRC</sequence>
<accession>A0A9Q1MZ42</accession>
<dbReference type="AlphaFoldDB" id="A0A9Q1MZ42"/>
<keyword evidence="2" id="KW-1185">Reference proteome</keyword>
<evidence type="ECO:0000313" key="2">
    <source>
        <dbReference type="Proteomes" id="UP001152561"/>
    </source>
</evidence>